<dbReference type="Gene3D" id="3.30.160.750">
    <property type="match status" value="1"/>
</dbReference>
<dbReference type="PANTHER" id="PTHR33866:SF2">
    <property type="entry name" value="S-ADENOSYLMETHIONINE DECARBOXYLASE PROENZYME"/>
    <property type="match status" value="1"/>
</dbReference>
<keyword evidence="4 10" id="KW-0745">Spermidine biosynthesis</keyword>
<comment type="function">
    <text evidence="10">Catalyzes the decarboxylation of S-adenosylmethionine to S-adenosylmethioninamine (dcAdoMet), the propylamine donor required for the synthesis of the polyamines spermine and spermidine from the diamine putrescine.</text>
</comment>
<comment type="cofactor">
    <cofactor evidence="10">
        <name>pyruvate</name>
        <dbReference type="ChEBI" id="CHEBI:15361"/>
    </cofactor>
    <text evidence="10">Binds 1 pyruvoyl group covalently per subunit.</text>
</comment>
<comment type="pathway">
    <text evidence="10">Amine and polyamine biosynthesis; S-adenosylmethioninamine biosynthesis; S-adenosylmethioninamine from S-adenosyl-L-methionine: step 1/1.</text>
</comment>
<evidence type="ECO:0000256" key="5">
    <source>
        <dbReference type="ARBA" id="ARBA00023115"/>
    </source>
</evidence>
<proteinExistence type="inferred from homology"/>
<dbReference type="GO" id="GO:0004014">
    <property type="term" value="F:adenosylmethionine decarboxylase activity"/>
    <property type="evidence" value="ECO:0007669"/>
    <property type="project" value="UniProtKB-UniRule"/>
</dbReference>
<dbReference type="NCBIfam" id="TIGR03330">
    <property type="entry name" value="SAM_DCase_Bsu"/>
    <property type="match status" value="1"/>
</dbReference>
<evidence type="ECO:0000313" key="12">
    <source>
        <dbReference type="Proteomes" id="UP000195633"/>
    </source>
</evidence>
<keyword evidence="2 10" id="KW-0210">Decarboxylase</keyword>
<feature type="chain" id="PRO_5023500116" description="S-adenosylmethionine decarboxylase alpha chain" evidence="10">
    <location>
        <begin position="135"/>
        <end position="188"/>
    </location>
</feature>
<dbReference type="HAMAP" id="MF_00464">
    <property type="entry name" value="AdoMetDC_1"/>
    <property type="match status" value="1"/>
</dbReference>
<evidence type="ECO:0000256" key="8">
    <source>
        <dbReference type="ARBA" id="ARBA00023270"/>
    </source>
</evidence>
<protein>
    <recommendedName>
        <fullName evidence="10">S-adenosylmethionine decarboxylase proenzyme</fullName>
        <shortName evidence="10">AdoMetDC</shortName>
        <shortName evidence="10">SAMDC</shortName>
        <ecNumber evidence="10">4.1.1.50</ecNumber>
    </recommendedName>
    <component>
        <recommendedName>
            <fullName evidence="10">S-adenosylmethionine decarboxylase beta chain</fullName>
        </recommendedName>
    </component>
    <component>
        <recommendedName>
            <fullName evidence="10">S-adenosylmethionine decarboxylase alpha chain</fullName>
        </recommendedName>
    </component>
</protein>
<feature type="active site" description="Proton donor; for catalytic activity" evidence="10">
    <location>
        <position position="155"/>
    </location>
</feature>
<keyword evidence="6 10" id="KW-0865">Zymogen</keyword>
<reference evidence="11 12" key="1">
    <citation type="submission" date="2017-05" db="EMBL/GenBank/DDBJ databases">
        <title>Genome sequence of Acetobacter pasteurianus subsp. ascendens strain SRCM101447.</title>
        <authorList>
            <person name="Cho S.H."/>
        </authorList>
    </citation>
    <scope>NUCLEOTIDE SEQUENCE [LARGE SCALE GENOMIC DNA]</scope>
    <source>
        <strain evidence="11 12">SRCM101447</strain>
    </source>
</reference>
<evidence type="ECO:0000256" key="9">
    <source>
        <dbReference type="ARBA" id="ARBA00023317"/>
    </source>
</evidence>
<dbReference type="Pfam" id="PF02675">
    <property type="entry name" value="AdoMet_dc"/>
    <property type="match status" value="1"/>
</dbReference>
<evidence type="ECO:0000256" key="4">
    <source>
        <dbReference type="ARBA" id="ARBA00023066"/>
    </source>
</evidence>
<feature type="chain" id="PRO_5023500117" description="S-adenosylmethionine decarboxylase beta chain" evidence="10">
    <location>
        <begin position="1"/>
        <end position="134"/>
    </location>
</feature>
<keyword evidence="8 10" id="KW-0704">Schiff base</keyword>
<accession>A0A1Y0UXG4</accession>
<comment type="catalytic activity">
    <reaction evidence="10">
        <text>S-adenosyl-L-methionine + H(+) = S-adenosyl 3-(methylsulfanyl)propylamine + CO2</text>
        <dbReference type="Rhea" id="RHEA:15981"/>
        <dbReference type="ChEBI" id="CHEBI:15378"/>
        <dbReference type="ChEBI" id="CHEBI:16526"/>
        <dbReference type="ChEBI" id="CHEBI:57443"/>
        <dbReference type="ChEBI" id="CHEBI:59789"/>
        <dbReference type="EC" id="4.1.1.50"/>
    </reaction>
</comment>
<dbReference type="STRING" id="481146.A4S02_13715"/>
<evidence type="ECO:0000256" key="7">
    <source>
        <dbReference type="ARBA" id="ARBA00023239"/>
    </source>
</evidence>
<evidence type="ECO:0000313" key="11">
    <source>
        <dbReference type="EMBL" id="ARW10592.1"/>
    </source>
</evidence>
<evidence type="ECO:0000256" key="6">
    <source>
        <dbReference type="ARBA" id="ARBA00023145"/>
    </source>
</evidence>
<dbReference type="UniPathway" id="UPA00331">
    <property type="reaction ID" value="UER00451"/>
</dbReference>
<feature type="active site" description="Schiff-base intermediate with substrate; via pyruvic acid" evidence="10">
    <location>
        <position position="135"/>
    </location>
</feature>
<evidence type="ECO:0000256" key="3">
    <source>
        <dbReference type="ARBA" id="ARBA00022813"/>
    </source>
</evidence>
<sequence length="188" mass="20702">MLATQAQGFYQARSWPKGAIFAQQAVYWFGGTSMNALAQLGMVSEHPSNNQAFSVPVSSADEERKDYFVEKNGEKFAGTHLLVDMWGATNLDDPEKIDTTLCEAARAAGATILHSHFHHFSPNGGVSGVVVLAESHISIHTWPERNFAAVDIFMCGACDPHLSIPVMQRLFQAKRLEVDEERRGRVVA</sequence>
<keyword evidence="1 10" id="KW-0949">S-adenosyl-L-methionine</keyword>
<comment type="similarity">
    <text evidence="10">Belongs to the prokaryotic AdoMetDC family. Type 1 subfamily.</text>
</comment>
<dbReference type="PANTHER" id="PTHR33866">
    <property type="entry name" value="S-ADENOSYLMETHIONINE DECARBOXYLASE PROENZYME"/>
    <property type="match status" value="1"/>
</dbReference>
<keyword evidence="5 10" id="KW-0620">Polyamine biosynthesis</keyword>
<keyword evidence="7 10" id="KW-0456">Lyase</keyword>
<dbReference type="Gene3D" id="3.30.360.110">
    <property type="entry name" value="S-adenosylmethionine decarboxylase domain"/>
    <property type="match status" value="1"/>
</dbReference>
<gene>
    <name evidence="11" type="primary">speD</name>
    <name evidence="10" type="synonym">speH</name>
    <name evidence="11" type="ORF">S101447_01513</name>
</gene>
<feature type="modified residue" description="Pyruvic acid (Ser); by autocatalysis" evidence="10">
    <location>
        <position position="135"/>
    </location>
</feature>
<dbReference type="GO" id="GO:0008295">
    <property type="term" value="P:spermidine biosynthetic process"/>
    <property type="evidence" value="ECO:0007669"/>
    <property type="project" value="UniProtKB-UniRule"/>
</dbReference>
<dbReference type="InterPro" id="IPR042284">
    <property type="entry name" value="AdoMetDC_N"/>
</dbReference>
<keyword evidence="3 10" id="KW-0068">Autocatalytic cleavage</keyword>
<keyword evidence="9 10" id="KW-0670">Pyruvate</keyword>
<dbReference type="Proteomes" id="UP000195633">
    <property type="component" value="Chromosome"/>
</dbReference>
<dbReference type="InterPro" id="IPR042286">
    <property type="entry name" value="AdoMetDC_C"/>
</dbReference>
<dbReference type="InterPro" id="IPR016067">
    <property type="entry name" value="S-AdoMet_deCO2ase_core"/>
</dbReference>
<organism evidence="11 12">
    <name type="scientific">Acetobacter ascendens</name>
    <dbReference type="NCBI Taxonomy" id="481146"/>
    <lineage>
        <taxon>Bacteria</taxon>
        <taxon>Pseudomonadati</taxon>
        <taxon>Pseudomonadota</taxon>
        <taxon>Alphaproteobacteria</taxon>
        <taxon>Acetobacterales</taxon>
        <taxon>Acetobacteraceae</taxon>
        <taxon>Acetobacter</taxon>
    </lineage>
</organism>
<evidence type="ECO:0000256" key="10">
    <source>
        <dbReference type="HAMAP-Rule" id="MF_00464"/>
    </source>
</evidence>
<dbReference type="EMBL" id="CP021524">
    <property type="protein sequence ID" value="ARW10592.1"/>
    <property type="molecule type" value="Genomic_DNA"/>
</dbReference>
<dbReference type="AlphaFoldDB" id="A0A1Y0UXG4"/>
<feature type="site" description="Cleavage (non-hydrolytic); by autolysis" evidence="10">
    <location>
        <begin position="134"/>
        <end position="135"/>
    </location>
</feature>
<comment type="subunit">
    <text evidence="10">Heterotetramer of two alpha and two beta chains arranged as a dimer of alpha/beta heterodimers.</text>
</comment>
<dbReference type="InterPro" id="IPR017716">
    <property type="entry name" value="S-AdoMet_deCOase_pro-enz"/>
</dbReference>
<evidence type="ECO:0000256" key="2">
    <source>
        <dbReference type="ARBA" id="ARBA00022793"/>
    </source>
</evidence>
<name>A0A1Y0UXG4_9PROT</name>
<feature type="active site" description="Proton acceptor; for processing activity" evidence="10">
    <location>
        <position position="140"/>
    </location>
</feature>
<dbReference type="InterPro" id="IPR003826">
    <property type="entry name" value="AdoMetDC_fam_prok"/>
</dbReference>
<comment type="PTM">
    <text evidence="10">Is synthesized initially as an inactive proenzyme. Formation of the active enzyme involves a self-maturation process in which the active site pyruvoyl group is generated from an internal serine residue via an autocatalytic post-translational modification. Two non-identical subunits are generated from the proenzyme in this reaction, and the pyruvate is formed at the N-terminus of the alpha chain, which is derived from the carboxyl end of the proenzyme. The post-translation cleavage follows an unusual pathway, termed non-hydrolytic serinolysis, in which the side chain hydroxyl group of the serine supplies its oxygen atom to form the C-terminus of the beta chain, while the remainder of the serine residue undergoes an oxidative deamination to produce ammonia and the pyruvoyl group blocking the N-terminus of the alpha chain.</text>
</comment>
<dbReference type="SUPFAM" id="SSF56276">
    <property type="entry name" value="S-adenosylmethionine decarboxylase"/>
    <property type="match status" value="1"/>
</dbReference>
<dbReference type="GO" id="GO:0005829">
    <property type="term" value="C:cytosol"/>
    <property type="evidence" value="ECO:0007669"/>
    <property type="project" value="TreeGrafter"/>
</dbReference>
<evidence type="ECO:0000256" key="1">
    <source>
        <dbReference type="ARBA" id="ARBA00022691"/>
    </source>
</evidence>
<dbReference type="EC" id="4.1.1.50" evidence="10"/>